<dbReference type="AlphaFoldDB" id="A0A8S1MW45"/>
<dbReference type="Proteomes" id="UP000688137">
    <property type="component" value="Unassembled WGS sequence"/>
</dbReference>
<feature type="compositionally biased region" description="Polar residues" evidence="1">
    <location>
        <begin position="63"/>
        <end position="83"/>
    </location>
</feature>
<dbReference type="EMBL" id="CAJJDM010000068">
    <property type="protein sequence ID" value="CAD8081636.1"/>
    <property type="molecule type" value="Genomic_DNA"/>
</dbReference>
<organism evidence="2 3">
    <name type="scientific">Paramecium primaurelia</name>
    <dbReference type="NCBI Taxonomy" id="5886"/>
    <lineage>
        <taxon>Eukaryota</taxon>
        <taxon>Sar</taxon>
        <taxon>Alveolata</taxon>
        <taxon>Ciliophora</taxon>
        <taxon>Intramacronucleata</taxon>
        <taxon>Oligohymenophorea</taxon>
        <taxon>Peniculida</taxon>
        <taxon>Parameciidae</taxon>
        <taxon>Paramecium</taxon>
    </lineage>
</organism>
<name>A0A8S1MW45_PARPR</name>
<evidence type="ECO:0000313" key="3">
    <source>
        <dbReference type="Proteomes" id="UP000688137"/>
    </source>
</evidence>
<feature type="region of interest" description="Disordered" evidence="1">
    <location>
        <begin position="59"/>
        <end position="83"/>
    </location>
</feature>
<comment type="caution">
    <text evidence="2">The sequence shown here is derived from an EMBL/GenBank/DDBJ whole genome shotgun (WGS) entry which is preliminary data.</text>
</comment>
<evidence type="ECO:0000256" key="1">
    <source>
        <dbReference type="SAM" id="MobiDB-lite"/>
    </source>
</evidence>
<keyword evidence="3" id="KW-1185">Reference proteome</keyword>
<gene>
    <name evidence="2" type="ORF">PPRIM_AZ9-3.1.T0660094</name>
</gene>
<accession>A0A8S1MW45</accession>
<proteinExistence type="predicted"/>
<protein>
    <submittedName>
        <fullName evidence="2">Uncharacterized protein</fullName>
    </submittedName>
</protein>
<reference evidence="2" key="1">
    <citation type="submission" date="2021-01" db="EMBL/GenBank/DDBJ databases">
        <authorList>
            <consortium name="Genoscope - CEA"/>
            <person name="William W."/>
        </authorList>
    </citation>
    <scope>NUCLEOTIDE SEQUENCE</scope>
</reference>
<sequence>MLPVQLLGLFFAEFYFYSFQDHLNSNLAPCFKILLNILVQINFVTFYFSYQRKKEINIEDDQSSSVSNEASLIYNQNNEISAN</sequence>
<evidence type="ECO:0000313" key="2">
    <source>
        <dbReference type="EMBL" id="CAD8081636.1"/>
    </source>
</evidence>